<dbReference type="AlphaFoldDB" id="A0A6A6FEM9"/>
<evidence type="ECO:0000313" key="2">
    <source>
        <dbReference type="Proteomes" id="UP000799539"/>
    </source>
</evidence>
<keyword evidence="2" id="KW-1185">Reference proteome</keyword>
<name>A0A6A6FEM9_9PEZI</name>
<evidence type="ECO:0000313" key="1">
    <source>
        <dbReference type="EMBL" id="KAF2211897.1"/>
    </source>
</evidence>
<reference evidence="1" key="1">
    <citation type="journal article" date="2020" name="Stud. Mycol.">
        <title>101 Dothideomycetes genomes: a test case for predicting lifestyles and emergence of pathogens.</title>
        <authorList>
            <person name="Haridas S."/>
            <person name="Albert R."/>
            <person name="Binder M."/>
            <person name="Bloem J."/>
            <person name="Labutti K."/>
            <person name="Salamov A."/>
            <person name="Andreopoulos B."/>
            <person name="Baker S."/>
            <person name="Barry K."/>
            <person name="Bills G."/>
            <person name="Bluhm B."/>
            <person name="Cannon C."/>
            <person name="Castanera R."/>
            <person name="Culley D."/>
            <person name="Daum C."/>
            <person name="Ezra D."/>
            <person name="Gonzalez J."/>
            <person name="Henrissat B."/>
            <person name="Kuo A."/>
            <person name="Liang C."/>
            <person name="Lipzen A."/>
            <person name="Lutzoni F."/>
            <person name="Magnuson J."/>
            <person name="Mondo S."/>
            <person name="Nolan M."/>
            <person name="Ohm R."/>
            <person name="Pangilinan J."/>
            <person name="Park H.-J."/>
            <person name="Ramirez L."/>
            <person name="Alfaro M."/>
            <person name="Sun H."/>
            <person name="Tritt A."/>
            <person name="Yoshinaga Y."/>
            <person name="Zwiers L.-H."/>
            <person name="Turgeon B."/>
            <person name="Goodwin S."/>
            <person name="Spatafora J."/>
            <person name="Crous P."/>
            <person name="Grigoriev I."/>
        </authorList>
    </citation>
    <scope>NUCLEOTIDE SEQUENCE</scope>
    <source>
        <strain evidence="1">SCOH1-5</strain>
    </source>
</reference>
<accession>A0A6A6FEM9</accession>
<sequence length="225" mass="25167">MEVPSVRPGNTTRRMTQGHDLVSSLPLWAHLGNSEGPEVASTDIPSRAATLPGLPTELGSTIFNYLFARDGPLKVVKDGGTVTLWREHPERQDHAPPRHCEAQVDLYTNGDRRIENQLEVVPQGEDDAENRAKYCRPFSVKSPGVDANKQANTSEGKWNRLIEMSRGRPEFAIAIDALCTHRCTVLVSSSYWRPLYRFLPTPDRYAAVKNDLLCSVAIVNEYRVL</sequence>
<dbReference type="EMBL" id="ML992674">
    <property type="protein sequence ID" value="KAF2211897.1"/>
    <property type="molecule type" value="Genomic_DNA"/>
</dbReference>
<organism evidence="1 2">
    <name type="scientific">Cercospora zeae-maydis SCOH1-5</name>
    <dbReference type="NCBI Taxonomy" id="717836"/>
    <lineage>
        <taxon>Eukaryota</taxon>
        <taxon>Fungi</taxon>
        <taxon>Dikarya</taxon>
        <taxon>Ascomycota</taxon>
        <taxon>Pezizomycotina</taxon>
        <taxon>Dothideomycetes</taxon>
        <taxon>Dothideomycetidae</taxon>
        <taxon>Mycosphaerellales</taxon>
        <taxon>Mycosphaerellaceae</taxon>
        <taxon>Cercospora</taxon>
    </lineage>
</organism>
<gene>
    <name evidence="1" type="ORF">CERZMDRAFT_97816</name>
</gene>
<proteinExistence type="predicted"/>
<dbReference type="Proteomes" id="UP000799539">
    <property type="component" value="Unassembled WGS sequence"/>
</dbReference>
<protein>
    <submittedName>
        <fullName evidence="1">Uncharacterized protein</fullName>
    </submittedName>
</protein>